<evidence type="ECO:0000256" key="4">
    <source>
        <dbReference type="ARBA" id="ARBA00023163"/>
    </source>
</evidence>
<evidence type="ECO:0000313" key="9">
    <source>
        <dbReference type="Proteomes" id="UP001152799"/>
    </source>
</evidence>
<keyword evidence="3" id="KW-0805">Transcription regulation</keyword>
<feature type="compositionally biased region" description="Basic and acidic residues" evidence="6">
    <location>
        <begin position="246"/>
        <end position="264"/>
    </location>
</feature>
<comment type="function">
    <text evidence="5">Involved in transvection phenomena (= synapsis-dependent gene expression), where the synaptic pairing of chromosomes carrying genes with which zeste interacts influences the expression of these genes. Zeste binds to DNA and stimulates transcription from a nearby promoter.</text>
</comment>
<reference evidence="8" key="1">
    <citation type="submission" date="2022-01" db="EMBL/GenBank/DDBJ databases">
        <authorList>
            <person name="King R."/>
        </authorList>
    </citation>
    <scope>NUCLEOTIDE SEQUENCE</scope>
</reference>
<proteinExistence type="predicted"/>
<dbReference type="GO" id="GO:0005634">
    <property type="term" value="C:nucleus"/>
    <property type="evidence" value="ECO:0007669"/>
    <property type="project" value="TreeGrafter"/>
</dbReference>
<evidence type="ECO:0000256" key="5">
    <source>
        <dbReference type="ARBA" id="ARBA00025466"/>
    </source>
</evidence>
<protein>
    <recommendedName>
        <fullName evidence="2">Regulatory protein zeste</fullName>
    </recommendedName>
</protein>
<evidence type="ECO:0000256" key="3">
    <source>
        <dbReference type="ARBA" id="ARBA00023015"/>
    </source>
</evidence>
<accession>A0A9N9MY24</accession>
<gene>
    <name evidence="8" type="ORF">CEUTPL_LOCUS13601</name>
</gene>
<dbReference type="Proteomes" id="UP001152799">
    <property type="component" value="Chromosome 9"/>
</dbReference>
<feature type="domain" description="Myb/SANT-like DNA-binding" evidence="7">
    <location>
        <begin position="13"/>
        <end position="82"/>
    </location>
</feature>
<dbReference type="AlphaFoldDB" id="A0A9N9MY24"/>
<dbReference type="Pfam" id="PF13873">
    <property type="entry name" value="Myb_DNA-bind_5"/>
    <property type="match status" value="1"/>
</dbReference>
<name>A0A9N9MY24_9CUCU</name>
<organism evidence="8 9">
    <name type="scientific">Ceutorhynchus assimilis</name>
    <name type="common">cabbage seed weevil</name>
    <dbReference type="NCBI Taxonomy" id="467358"/>
    <lineage>
        <taxon>Eukaryota</taxon>
        <taxon>Metazoa</taxon>
        <taxon>Ecdysozoa</taxon>
        <taxon>Arthropoda</taxon>
        <taxon>Hexapoda</taxon>
        <taxon>Insecta</taxon>
        <taxon>Pterygota</taxon>
        <taxon>Neoptera</taxon>
        <taxon>Endopterygota</taxon>
        <taxon>Coleoptera</taxon>
        <taxon>Polyphaga</taxon>
        <taxon>Cucujiformia</taxon>
        <taxon>Curculionidae</taxon>
        <taxon>Ceutorhynchinae</taxon>
        <taxon>Ceutorhynchus</taxon>
    </lineage>
</organism>
<dbReference type="EMBL" id="OU892285">
    <property type="protein sequence ID" value="CAG9773203.1"/>
    <property type="molecule type" value="Genomic_DNA"/>
</dbReference>
<evidence type="ECO:0000256" key="6">
    <source>
        <dbReference type="SAM" id="MobiDB-lite"/>
    </source>
</evidence>
<dbReference type="OrthoDB" id="7543230at2759"/>
<comment type="subunit">
    <text evidence="1">Self-associates forming complexes of several hundred monomers.</text>
</comment>
<keyword evidence="4" id="KW-0804">Transcription</keyword>
<dbReference type="InterPro" id="IPR028002">
    <property type="entry name" value="Myb_DNA-bind_5"/>
</dbReference>
<evidence type="ECO:0000256" key="1">
    <source>
        <dbReference type="ARBA" id="ARBA00011764"/>
    </source>
</evidence>
<evidence type="ECO:0000256" key="2">
    <source>
        <dbReference type="ARBA" id="ARBA00016807"/>
    </source>
</evidence>
<evidence type="ECO:0000313" key="8">
    <source>
        <dbReference type="EMBL" id="CAG9773203.1"/>
    </source>
</evidence>
<keyword evidence="9" id="KW-1185">Reference proteome</keyword>
<feature type="compositionally biased region" description="Low complexity" evidence="6">
    <location>
        <begin position="204"/>
        <end position="224"/>
    </location>
</feature>
<sequence length="332" mass="37966">MDKQKLKPINGVQKGMLLDFVKNHPNLASQKFGKDFSFKKAQMLWEELATSLNSVAGGSKKTWMQWRKTWTDLKKNTKNKAANINKYQQGTGGGPPMPEDKQMTNIEKDILEIIGTVMQSGIKNVSETPLVFDFDNNNDEAEEILQINNLPETHSPNPSRIVTVVEIHDQFQQITEEVPLELSNAPPIKVRETPAGINDIEIMTPSETPSETPSQTPSTEPYTSNRNINKENDNPKKYFHMPKLHSSPEKKKPIATRRFEKSEEASGNLVKSMDQRTDMMNQYYEKKIQNLEIYRKKKLDMEGEKIKVFQEILVEVREMKAAFLEGVRDNAV</sequence>
<feature type="region of interest" description="Disordered" evidence="6">
    <location>
        <begin position="202"/>
        <end position="268"/>
    </location>
</feature>
<evidence type="ECO:0000259" key="7">
    <source>
        <dbReference type="Pfam" id="PF13873"/>
    </source>
</evidence>
<dbReference type="PANTHER" id="PTHR23098">
    <property type="entry name" value="AGAP001331-PA-RELATED"/>
    <property type="match status" value="1"/>
</dbReference>
<dbReference type="PANTHER" id="PTHR23098:SF16">
    <property type="entry name" value="REGULATORY PROTEIN ZESTE"/>
    <property type="match status" value="1"/>
</dbReference>